<sequence length="837" mass="93474">MYVNALVNGKETRAMVDTGATHNFISEKEAKRLGLKLLPEGGSMKAVNSVAKPIHGVAKKVTMKLGDWSGHVDFTVAPMDDFSLVLGMDFLHFSKAVPMAHLRSILVPGQQPCLLRTCDPGKEPKGPLLSAMQLEKGLKRNEPTFLATLSTKEDEASGDFPPAVAELLSEFQDLFPKDLPKQKLNVPGNIMSYRSKRTRIAATPKVKDTKIPSVEDVVAQVVQDVAAAEAQDEETLRSCNQRTDQAAMNQPSQATYTQEDDVRANLLKTSTRETHAPSPSQPSSTDPSSRFRAGRRRSIRAKDGVQPNHGDAPRGAQALETQLSSSCNTWINDPSMTEPRQATTTDDVRPSKRSVAERQFHTPPPSQPLPADSPSQLRASKTQSFCVQEDDDELFQQGLSQGRHPKPAKWSDDIEFDEMEEIEMRDLEGRRGKKGGRILPRHVWSLQPGVRFVVPVNAFDQPVRKGGYVLVKFLGDVARNGELCPIGEVNWHKEKFVLPDRDEIDKSILKHVGKKWRAYRHELKVQFKKPDRAQELVASIVPKGVNSTQWFKLVQYWFSEKCQFLSAKGKEARALQSHLHTTGGKSFARKRDEFEKTHGREPGALEWFAQTHLRKDGTYVEDSSKEFLDAAAALVAKRGSTSSPAERIAIENQVFNELMYSDDDERCQRPIGYGFGVNRNKLFGVGGELRKRGYLASGTSTEVGSGSRNKLFGIGAEPKRNKYSTLDTSKEVERLNFAMEAMSETNEVMQARIQMQSQQLKMQSQQLQMQSKQMEGLQFQLQQVTSLLTKFGVMLNNPQNDPTRRGVFRQGPNTMNAQVSEASSEDTDSDSDSIEWD</sequence>
<name>A0A803LGP8_CHEQI</name>
<dbReference type="Gramene" id="AUR62013145-RA">
    <property type="protein sequence ID" value="AUR62013145-RA:cds"/>
    <property type="gene ID" value="AUR62013145"/>
</dbReference>
<dbReference type="CDD" id="cd00303">
    <property type="entry name" value="retropepsin_like"/>
    <property type="match status" value="1"/>
</dbReference>
<dbReference type="InterPro" id="IPR004252">
    <property type="entry name" value="Probable_transposase_24"/>
</dbReference>
<feature type="region of interest" description="Disordered" evidence="1">
    <location>
        <begin position="233"/>
        <end position="259"/>
    </location>
</feature>
<feature type="region of interest" description="Disordered" evidence="1">
    <location>
        <begin position="796"/>
        <end position="837"/>
    </location>
</feature>
<dbReference type="PANTHER" id="PTHR33144:SF52">
    <property type="match status" value="1"/>
</dbReference>
<dbReference type="Proteomes" id="UP000596660">
    <property type="component" value="Unplaced"/>
</dbReference>
<dbReference type="Pfam" id="PF13975">
    <property type="entry name" value="gag-asp_proteas"/>
    <property type="match status" value="1"/>
</dbReference>
<reference evidence="2" key="1">
    <citation type="journal article" date="2017" name="Nature">
        <title>The genome of Chenopodium quinoa.</title>
        <authorList>
            <person name="Jarvis D.E."/>
            <person name="Ho Y.S."/>
            <person name="Lightfoot D.J."/>
            <person name="Schmoeckel S.M."/>
            <person name="Li B."/>
            <person name="Borm T.J.A."/>
            <person name="Ohyanagi H."/>
            <person name="Mineta K."/>
            <person name="Michell C.T."/>
            <person name="Saber N."/>
            <person name="Kharbatia N.M."/>
            <person name="Rupper R.R."/>
            <person name="Sharp A.R."/>
            <person name="Dally N."/>
            <person name="Boughton B.A."/>
            <person name="Woo Y.H."/>
            <person name="Gao G."/>
            <person name="Schijlen E.G.W.M."/>
            <person name="Guo X."/>
            <person name="Momin A.A."/>
            <person name="Negrao S."/>
            <person name="Al-Babili S."/>
            <person name="Gehring C."/>
            <person name="Roessner U."/>
            <person name="Jung C."/>
            <person name="Murphy K."/>
            <person name="Arold S.T."/>
            <person name="Gojobori T."/>
            <person name="van der Linden C.G."/>
            <person name="van Loo E.N."/>
            <person name="Jellen E.N."/>
            <person name="Maughan P.J."/>
            <person name="Tester M."/>
        </authorList>
    </citation>
    <scope>NUCLEOTIDE SEQUENCE [LARGE SCALE GENOMIC DNA]</scope>
    <source>
        <strain evidence="2">cv. PI 614886</strain>
    </source>
</reference>
<evidence type="ECO:0000313" key="2">
    <source>
        <dbReference type="EnsemblPlants" id="AUR62013145-RA:cds"/>
    </source>
</evidence>
<dbReference type="Gene3D" id="2.40.70.10">
    <property type="entry name" value="Acid Proteases"/>
    <property type="match status" value="1"/>
</dbReference>
<evidence type="ECO:0000313" key="3">
    <source>
        <dbReference type="Proteomes" id="UP000596660"/>
    </source>
</evidence>
<feature type="region of interest" description="Disordered" evidence="1">
    <location>
        <begin position="271"/>
        <end position="314"/>
    </location>
</feature>
<accession>A0A803LGP8</accession>
<keyword evidence="3" id="KW-1185">Reference proteome</keyword>
<organism evidence="2 3">
    <name type="scientific">Chenopodium quinoa</name>
    <name type="common">Quinoa</name>
    <dbReference type="NCBI Taxonomy" id="63459"/>
    <lineage>
        <taxon>Eukaryota</taxon>
        <taxon>Viridiplantae</taxon>
        <taxon>Streptophyta</taxon>
        <taxon>Embryophyta</taxon>
        <taxon>Tracheophyta</taxon>
        <taxon>Spermatophyta</taxon>
        <taxon>Magnoliopsida</taxon>
        <taxon>eudicotyledons</taxon>
        <taxon>Gunneridae</taxon>
        <taxon>Pentapetalae</taxon>
        <taxon>Caryophyllales</taxon>
        <taxon>Chenopodiaceae</taxon>
        <taxon>Chenopodioideae</taxon>
        <taxon>Atripliceae</taxon>
        <taxon>Chenopodium</taxon>
    </lineage>
</organism>
<evidence type="ECO:0000256" key="1">
    <source>
        <dbReference type="SAM" id="MobiDB-lite"/>
    </source>
</evidence>
<dbReference type="EnsemblPlants" id="AUR62013145-RA">
    <property type="protein sequence ID" value="AUR62013145-RA:cds"/>
    <property type="gene ID" value="AUR62013145"/>
</dbReference>
<dbReference type="AlphaFoldDB" id="A0A803LGP8"/>
<dbReference type="InterPro" id="IPR021109">
    <property type="entry name" value="Peptidase_aspartic_dom_sf"/>
</dbReference>
<dbReference type="Pfam" id="PF03004">
    <property type="entry name" value="Transposase_24"/>
    <property type="match status" value="1"/>
</dbReference>
<feature type="region of interest" description="Disordered" evidence="1">
    <location>
        <begin position="327"/>
        <end position="382"/>
    </location>
</feature>
<reference evidence="2" key="2">
    <citation type="submission" date="2021-03" db="UniProtKB">
        <authorList>
            <consortium name="EnsemblPlants"/>
        </authorList>
    </citation>
    <scope>IDENTIFICATION</scope>
</reference>
<feature type="compositionally biased region" description="Low complexity" evidence="1">
    <location>
        <begin position="277"/>
        <end position="291"/>
    </location>
</feature>
<feature type="compositionally biased region" description="Basic and acidic residues" evidence="1">
    <location>
        <begin position="346"/>
        <end position="360"/>
    </location>
</feature>
<protein>
    <submittedName>
        <fullName evidence="2">Uncharacterized protein</fullName>
    </submittedName>
</protein>
<feature type="compositionally biased region" description="Polar residues" evidence="1">
    <location>
        <begin position="237"/>
        <end position="257"/>
    </location>
</feature>
<proteinExistence type="predicted"/>
<feature type="compositionally biased region" description="Acidic residues" evidence="1">
    <location>
        <begin position="823"/>
        <end position="837"/>
    </location>
</feature>
<dbReference type="SUPFAM" id="SSF50630">
    <property type="entry name" value="Acid proteases"/>
    <property type="match status" value="1"/>
</dbReference>
<feature type="compositionally biased region" description="Polar residues" evidence="1">
    <location>
        <begin position="327"/>
        <end position="345"/>
    </location>
</feature>
<dbReference type="PANTHER" id="PTHR33144">
    <property type="entry name" value="OS10G0409366 PROTEIN-RELATED"/>
    <property type="match status" value="1"/>
</dbReference>